<sequence>MSSVPNKRQQARNERTLQDLIKNVPGNDRCADCQARNPGWASWSLGIFLCMRCAGLHRKLGTHVSKVKSLSMDTWSIDQVENMKRTGNVTSNRRFNPSNVKPFIPIDVDEVESAMEKYIRQKYELKVFSGENGHANPRQHTGSTSSEDQPPPLPPKPGKKFSFGLRSSSSTFPLGKKYAESSSNPSDEFGSYRRPSSPPLSNKPSRVFGASVSTGQSMDIKLATLKDMGFPDENRNATVLKGLGGDVDRAAETLARLGEGTRLFPSPRPIFSGERGAQSTAQRSGGTTPVEQSSNPFDRLDAQSQLSGSNQTGPNPFLGPQQQQNAGIPMARASSQPASYNPFAPPSQPTPSISSLNHSMQNLQVGQPGQYVSGGTIASPVHSQQSTYTTYPSSSTAQPNQAFAGQAISGTANPFLRASQSAMNLNGAYNSAFASTPNNTLYQMPSSPQPPPPPPQMQPQYYQQPYQNPSWQAQPFSGYGNAQHNPYYPTAPVQSLVPQQTGRADKASILALYNHPHLAPPQTMGHPAQPTSASTVGSGLEAPATAPNPSLSAQQNGPPSIEASPGSRNPFHSQTRPGLGSNPLMAQSRHVSQESVDFAGFSPSGRHSPDAFASLSSRYLR</sequence>
<keyword evidence="1" id="KW-0862">Zinc</keyword>
<feature type="compositionally biased region" description="Pro residues" evidence="2">
    <location>
        <begin position="447"/>
        <end position="457"/>
    </location>
</feature>
<dbReference type="FunFam" id="1.10.220.150:FF:000026">
    <property type="entry name" value="GTPase activating protein for Arf, putative"/>
    <property type="match status" value="1"/>
</dbReference>
<dbReference type="STRING" id="1328760.A0A161TFG3"/>
<feature type="region of interest" description="Disordered" evidence="2">
    <location>
        <begin position="131"/>
        <end position="212"/>
    </location>
</feature>
<dbReference type="PANTHER" id="PTHR45705:SF7">
    <property type="entry name" value="ACTIVATING PROTEIN FOR ARF, PUTATIVE (AFU_ORTHOLOGUE AFUA_4G09120)-RELATED"/>
    <property type="match status" value="1"/>
</dbReference>
<dbReference type="PRINTS" id="PR00405">
    <property type="entry name" value="REVINTRACTNG"/>
</dbReference>
<feature type="domain" description="UBA" evidence="3">
    <location>
        <begin position="217"/>
        <end position="257"/>
    </location>
</feature>
<feature type="compositionally biased region" description="Polar residues" evidence="2">
    <location>
        <begin position="566"/>
        <end position="576"/>
    </location>
</feature>
<dbReference type="GO" id="GO:0005096">
    <property type="term" value="F:GTPase activator activity"/>
    <property type="evidence" value="ECO:0007669"/>
    <property type="project" value="InterPro"/>
</dbReference>
<dbReference type="PANTHER" id="PTHR45705">
    <property type="entry name" value="FI20236P1"/>
    <property type="match status" value="1"/>
</dbReference>
<feature type="compositionally biased region" description="Low complexity" evidence="2">
    <location>
        <begin position="458"/>
        <end position="467"/>
    </location>
</feature>
<dbReference type="OrthoDB" id="10266696at2759"/>
<dbReference type="SUPFAM" id="SSF57863">
    <property type="entry name" value="ArfGap/RecO-like zinc finger"/>
    <property type="match status" value="1"/>
</dbReference>
<evidence type="ECO:0000313" key="5">
    <source>
        <dbReference type="EMBL" id="KZF24767.1"/>
    </source>
</evidence>
<evidence type="ECO:0000313" key="6">
    <source>
        <dbReference type="Proteomes" id="UP000076632"/>
    </source>
</evidence>
<dbReference type="Gene3D" id="1.10.8.10">
    <property type="entry name" value="DNA helicase RuvA subunit, C-terminal domain"/>
    <property type="match status" value="1"/>
</dbReference>
<evidence type="ECO:0000259" key="4">
    <source>
        <dbReference type="PROSITE" id="PS50115"/>
    </source>
</evidence>
<dbReference type="AlphaFoldDB" id="A0A161TFG3"/>
<accession>A0A161TFG3</accession>
<gene>
    <name evidence="5" type="ORF">L228DRAFT_245772</name>
</gene>
<dbReference type="InterPro" id="IPR001164">
    <property type="entry name" value="ArfGAP_dom"/>
</dbReference>
<name>A0A161TFG3_XYLHT</name>
<keyword evidence="1" id="KW-0863">Zinc-finger</keyword>
<dbReference type="InterPro" id="IPR015940">
    <property type="entry name" value="UBA"/>
</dbReference>
<dbReference type="Gene3D" id="1.10.220.150">
    <property type="entry name" value="Arf GTPase activating protein"/>
    <property type="match status" value="1"/>
</dbReference>
<keyword evidence="6" id="KW-1185">Reference proteome</keyword>
<dbReference type="SMART" id="SM00105">
    <property type="entry name" value="ArfGap"/>
    <property type="match status" value="1"/>
</dbReference>
<dbReference type="GO" id="GO:0005737">
    <property type="term" value="C:cytoplasm"/>
    <property type="evidence" value="ECO:0007669"/>
    <property type="project" value="TreeGrafter"/>
</dbReference>
<dbReference type="InParanoid" id="A0A161TFG3"/>
<dbReference type="InterPro" id="IPR009060">
    <property type="entry name" value="UBA-like_sf"/>
</dbReference>
<evidence type="ECO:0000256" key="1">
    <source>
        <dbReference type="PROSITE-ProRule" id="PRU00288"/>
    </source>
</evidence>
<protein>
    <submittedName>
        <fullName evidence="5">ArfGap-domain-containing protein</fullName>
    </submittedName>
</protein>
<dbReference type="PROSITE" id="PS50030">
    <property type="entry name" value="UBA"/>
    <property type="match status" value="1"/>
</dbReference>
<dbReference type="InterPro" id="IPR037278">
    <property type="entry name" value="ARFGAP/RecO"/>
</dbReference>
<feature type="domain" description="Arf-GAP" evidence="4">
    <location>
        <begin position="15"/>
        <end position="136"/>
    </location>
</feature>
<organism evidence="5 6">
    <name type="scientific">Xylona heveae (strain CBS 132557 / TC161)</name>
    <dbReference type="NCBI Taxonomy" id="1328760"/>
    <lineage>
        <taxon>Eukaryota</taxon>
        <taxon>Fungi</taxon>
        <taxon>Dikarya</taxon>
        <taxon>Ascomycota</taxon>
        <taxon>Pezizomycotina</taxon>
        <taxon>Xylonomycetes</taxon>
        <taxon>Xylonales</taxon>
        <taxon>Xylonaceae</taxon>
        <taxon>Xylona</taxon>
    </lineage>
</organism>
<dbReference type="RefSeq" id="XP_018190322.1">
    <property type="nucleotide sequence ID" value="XM_018332247.1"/>
</dbReference>
<keyword evidence="1" id="KW-0479">Metal-binding</keyword>
<reference evidence="5 6" key="1">
    <citation type="journal article" date="2016" name="Fungal Biol.">
        <title>The genome of Xylona heveae provides a window into fungal endophytism.</title>
        <authorList>
            <person name="Gazis R."/>
            <person name="Kuo A."/>
            <person name="Riley R."/>
            <person name="LaButti K."/>
            <person name="Lipzen A."/>
            <person name="Lin J."/>
            <person name="Amirebrahimi M."/>
            <person name="Hesse C.N."/>
            <person name="Spatafora J.W."/>
            <person name="Henrissat B."/>
            <person name="Hainaut M."/>
            <person name="Grigoriev I.V."/>
            <person name="Hibbett D.S."/>
        </authorList>
    </citation>
    <scope>NUCLEOTIDE SEQUENCE [LARGE SCALE GENOMIC DNA]</scope>
    <source>
        <strain evidence="5 6">TC161</strain>
    </source>
</reference>
<dbReference type="Proteomes" id="UP000076632">
    <property type="component" value="Unassembled WGS sequence"/>
</dbReference>
<feature type="region of interest" description="Disordered" evidence="2">
    <location>
        <begin position="517"/>
        <end position="621"/>
    </location>
</feature>
<feature type="compositionally biased region" description="Polar residues" evidence="2">
    <location>
        <begin position="138"/>
        <end position="148"/>
    </location>
</feature>
<feature type="compositionally biased region" description="Polar residues" evidence="2">
    <location>
        <begin position="547"/>
        <end position="558"/>
    </location>
</feature>
<dbReference type="EMBL" id="KV407456">
    <property type="protein sequence ID" value="KZF24767.1"/>
    <property type="molecule type" value="Genomic_DNA"/>
</dbReference>
<evidence type="ECO:0000259" key="3">
    <source>
        <dbReference type="PROSITE" id="PS50030"/>
    </source>
</evidence>
<feature type="compositionally biased region" description="Polar residues" evidence="2">
    <location>
        <begin position="468"/>
        <end position="484"/>
    </location>
</feature>
<evidence type="ECO:0000256" key="2">
    <source>
        <dbReference type="SAM" id="MobiDB-lite"/>
    </source>
</evidence>
<dbReference type="SUPFAM" id="SSF46934">
    <property type="entry name" value="UBA-like"/>
    <property type="match status" value="1"/>
</dbReference>
<dbReference type="Pfam" id="PF01412">
    <property type="entry name" value="ArfGap"/>
    <property type="match status" value="1"/>
</dbReference>
<feature type="compositionally biased region" description="Polar residues" evidence="2">
    <location>
        <begin position="492"/>
        <end position="502"/>
    </location>
</feature>
<proteinExistence type="predicted"/>
<dbReference type="CDD" id="cd08204">
    <property type="entry name" value="ArfGap"/>
    <property type="match status" value="1"/>
</dbReference>
<dbReference type="GO" id="GO:0008270">
    <property type="term" value="F:zinc ion binding"/>
    <property type="evidence" value="ECO:0007669"/>
    <property type="project" value="UniProtKB-KW"/>
</dbReference>
<feature type="region of interest" description="Disordered" evidence="2">
    <location>
        <begin position="439"/>
        <end position="502"/>
    </location>
</feature>
<dbReference type="InterPro" id="IPR038508">
    <property type="entry name" value="ArfGAP_dom_sf"/>
</dbReference>
<feature type="region of interest" description="Disordered" evidence="2">
    <location>
        <begin position="258"/>
        <end position="356"/>
    </location>
</feature>
<dbReference type="GeneID" id="28897384"/>
<dbReference type="InterPro" id="IPR051718">
    <property type="entry name" value="ARF_GTPase-activating"/>
</dbReference>
<feature type="compositionally biased region" description="Polar residues" evidence="2">
    <location>
        <begin position="277"/>
        <end position="326"/>
    </location>
</feature>
<dbReference type="PROSITE" id="PS50115">
    <property type="entry name" value="ARFGAP"/>
    <property type="match status" value="1"/>
</dbReference>